<organism evidence="2 3">
    <name type="scientific">Natronosporangium hydrolyticum</name>
    <dbReference type="NCBI Taxonomy" id="2811111"/>
    <lineage>
        <taxon>Bacteria</taxon>
        <taxon>Bacillati</taxon>
        <taxon>Actinomycetota</taxon>
        <taxon>Actinomycetes</taxon>
        <taxon>Micromonosporales</taxon>
        <taxon>Micromonosporaceae</taxon>
        <taxon>Natronosporangium</taxon>
    </lineage>
</organism>
<dbReference type="RefSeq" id="WP_239674754.1">
    <property type="nucleotide sequence ID" value="NZ_CP070499.1"/>
</dbReference>
<dbReference type="EMBL" id="CP070499">
    <property type="protein sequence ID" value="QSB12714.1"/>
    <property type="molecule type" value="Genomic_DNA"/>
</dbReference>
<name>A0A895Y4T5_9ACTN</name>
<protein>
    <recommendedName>
        <fullName evidence="4">Secreted protein</fullName>
    </recommendedName>
</protein>
<evidence type="ECO:0008006" key="4">
    <source>
        <dbReference type="Google" id="ProtNLM"/>
    </source>
</evidence>
<reference evidence="2" key="1">
    <citation type="submission" date="2021-02" db="EMBL/GenBank/DDBJ databases">
        <title>Natrosporangium hydrolyticum gen. nov., sp. nov, a haloalkaliphilic actinobacterium from a soda solonchak soil.</title>
        <authorList>
            <person name="Sorokin D.Y."/>
            <person name="Khijniak T.V."/>
            <person name="Zakharycheva A.P."/>
            <person name="Boueva O.V."/>
            <person name="Ariskina E.V."/>
            <person name="Hahnke R.L."/>
            <person name="Bunk B."/>
            <person name="Sproer C."/>
            <person name="Schumann P."/>
            <person name="Evtushenko L.I."/>
            <person name="Kublanov I.V."/>
        </authorList>
    </citation>
    <scope>NUCLEOTIDE SEQUENCE</scope>
    <source>
        <strain evidence="2">DSM 106523</strain>
    </source>
</reference>
<gene>
    <name evidence="2" type="ORF">JQS43_13510</name>
</gene>
<sequence length="87" mass="9690">MQRVTALLTSLVVALAVSPLVAAPGQAAEPAPAPSAVTAAYPGVLQGVYYERPDCLDYGRYGVQQGMWDWWFCEDNNGMWWLWTFTY</sequence>
<feature type="signal peptide" evidence="1">
    <location>
        <begin position="1"/>
        <end position="22"/>
    </location>
</feature>
<dbReference type="KEGG" id="nhy:JQS43_13510"/>
<keyword evidence="1" id="KW-0732">Signal</keyword>
<evidence type="ECO:0000313" key="2">
    <source>
        <dbReference type="EMBL" id="QSB12714.1"/>
    </source>
</evidence>
<evidence type="ECO:0000256" key="1">
    <source>
        <dbReference type="SAM" id="SignalP"/>
    </source>
</evidence>
<evidence type="ECO:0000313" key="3">
    <source>
        <dbReference type="Proteomes" id="UP000662857"/>
    </source>
</evidence>
<keyword evidence="3" id="KW-1185">Reference proteome</keyword>
<dbReference type="Proteomes" id="UP000662857">
    <property type="component" value="Chromosome"/>
</dbReference>
<dbReference type="AlphaFoldDB" id="A0A895Y4T5"/>
<feature type="chain" id="PRO_5038582970" description="Secreted protein" evidence="1">
    <location>
        <begin position="23"/>
        <end position="87"/>
    </location>
</feature>
<proteinExistence type="predicted"/>
<accession>A0A895Y4T5</accession>